<keyword evidence="3" id="KW-1185">Reference proteome</keyword>
<gene>
    <name evidence="2" type="ORF">FHX81_1690</name>
</gene>
<comment type="caution">
    <text evidence="2">The sequence shown here is derived from an EMBL/GenBank/DDBJ whole genome shotgun (WGS) entry which is preliminary data.</text>
</comment>
<dbReference type="InterPro" id="IPR024344">
    <property type="entry name" value="MDMPI_metal-binding"/>
</dbReference>
<dbReference type="Proteomes" id="UP000316628">
    <property type="component" value="Unassembled WGS sequence"/>
</dbReference>
<proteinExistence type="predicted"/>
<dbReference type="SUPFAM" id="SSF109854">
    <property type="entry name" value="DinB/YfiT-like putative metalloenzymes"/>
    <property type="match status" value="1"/>
</dbReference>
<dbReference type="InterPro" id="IPR034660">
    <property type="entry name" value="DinB/YfiT-like"/>
</dbReference>
<dbReference type="AlphaFoldDB" id="A0A543J970"/>
<dbReference type="OrthoDB" id="113180at2"/>
<protein>
    <submittedName>
        <fullName evidence="2">Uncharacterized protein (TIGR03083 family)</fullName>
    </submittedName>
</protein>
<evidence type="ECO:0000313" key="2">
    <source>
        <dbReference type="EMBL" id="TQM79383.1"/>
    </source>
</evidence>
<accession>A0A543J970</accession>
<feature type="domain" description="Mycothiol-dependent maleylpyruvate isomerase metal-binding" evidence="1">
    <location>
        <begin position="20"/>
        <end position="158"/>
    </location>
</feature>
<dbReference type="EMBL" id="VFPP01000001">
    <property type="protein sequence ID" value="TQM79383.1"/>
    <property type="molecule type" value="Genomic_DNA"/>
</dbReference>
<dbReference type="Pfam" id="PF11716">
    <property type="entry name" value="MDMPI_N"/>
    <property type="match status" value="1"/>
</dbReference>
<dbReference type="NCBIfam" id="TIGR03083">
    <property type="entry name" value="maleylpyruvate isomerase family mycothiol-dependent enzyme"/>
    <property type="match status" value="1"/>
</dbReference>
<dbReference type="InterPro" id="IPR017517">
    <property type="entry name" value="Maleyloyr_isom"/>
</dbReference>
<dbReference type="Gene3D" id="1.20.120.450">
    <property type="entry name" value="dinb family like domain"/>
    <property type="match status" value="1"/>
</dbReference>
<evidence type="ECO:0000313" key="3">
    <source>
        <dbReference type="Proteomes" id="UP000316628"/>
    </source>
</evidence>
<evidence type="ECO:0000259" key="1">
    <source>
        <dbReference type="Pfam" id="PF11716"/>
    </source>
</evidence>
<dbReference type="GO" id="GO:0046872">
    <property type="term" value="F:metal ion binding"/>
    <property type="evidence" value="ECO:0007669"/>
    <property type="project" value="InterPro"/>
</dbReference>
<name>A0A543J970_9PSEU</name>
<reference evidence="2 3" key="1">
    <citation type="submission" date="2019-06" db="EMBL/GenBank/DDBJ databases">
        <title>Sequencing the genomes of 1000 actinobacteria strains.</title>
        <authorList>
            <person name="Klenk H.-P."/>
        </authorList>
    </citation>
    <scope>NUCLEOTIDE SEQUENCE [LARGE SCALE GENOMIC DNA]</scope>
    <source>
        <strain evidence="2 3">DSM 45456</strain>
    </source>
</reference>
<organism evidence="2 3">
    <name type="scientific">Saccharothrix saharensis</name>
    <dbReference type="NCBI Taxonomy" id="571190"/>
    <lineage>
        <taxon>Bacteria</taxon>
        <taxon>Bacillati</taxon>
        <taxon>Actinomycetota</taxon>
        <taxon>Actinomycetes</taxon>
        <taxon>Pseudonocardiales</taxon>
        <taxon>Pseudonocardiaceae</taxon>
        <taxon>Saccharothrix</taxon>
    </lineage>
</organism>
<dbReference type="RefSeq" id="WP_141976649.1">
    <property type="nucleotide sequence ID" value="NZ_VFPP01000001.1"/>
</dbReference>
<sequence length="270" mass="29784">MSWNFLEPASRGNLDMVWRREADGLLELVSDPALWDDPTAAGHWRVREVVAHLIHNTEAYLHSFHLTTVDEEPEPLLSVRDMAKNMDAGAQALSGLPRQELIDRLQGVLNSMLAVTAELSDKDWTDLLVPHWYMGPVPASFFPICQALEYIVHGWDVRKAVPGIRPLDGEAADLLVPLCFLMWPNTSDLDGVKEPFEIGVRVLGGANAGDTVGKVRPEGIEFVPGDLSGLTVIEFDPAGLVLTAFGRADAGTVRGSRDLAEKFLNLFFRF</sequence>